<dbReference type="Gene3D" id="3.40.50.720">
    <property type="entry name" value="NAD(P)-binding Rossmann-like Domain"/>
    <property type="match status" value="1"/>
</dbReference>
<name>A0A7R9QY77_9ACAR</name>
<dbReference type="EMBL" id="CAJPVJ010024212">
    <property type="protein sequence ID" value="CAG2178706.1"/>
    <property type="molecule type" value="Genomic_DNA"/>
</dbReference>
<evidence type="ECO:0000256" key="1">
    <source>
        <dbReference type="SAM" id="Phobius"/>
    </source>
</evidence>
<dbReference type="Proteomes" id="UP000728032">
    <property type="component" value="Unassembled WGS sequence"/>
</dbReference>
<proteinExistence type="predicted"/>
<keyword evidence="3" id="KW-1185">Reference proteome</keyword>
<dbReference type="InterPro" id="IPR036291">
    <property type="entry name" value="NAD(P)-bd_dom_sf"/>
</dbReference>
<protein>
    <submittedName>
        <fullName evidence="2">Uncharacterized protein</fullName>
    </submittedName>
</protein>
<keyword evidence="1" id="KW-0812">Transmembrane</keyword>
<dbReference type="SUPFAM" id="SSF51735">
    <property type="entry name" value="NAD(P)-binding Rossmann-fold domains"/>
    <property type="match status" value="1"/>
</dbReference>
<dbReference type="OrthoDB" id="6422490at2759"/>
<dbReference type="PANTHER" id="PTHR43313">
    <property type="entry name" value="SHORT-CHAIN DEHYDROGENASE/REDUCTASE FAMILY 9C"/>
    <property type="match status" value="1"/>
</dbReference>
<accession>A0A7R9QY77</accession>
<dbReference type="EMBL" id="OC939037">
    <property type="protein sequence ID" value="CAD7661570.1"/>
    <property type="molecule type" value="Genomic_DNA"/>
</dbReference>
<dbReference type="GO" id="GO:0008202">
    <property type="term" value="P:steroid metabolic process"/>
    <property type="evidence" value="ECO:0007669"/>
    <property type="project" value="TreeGrafter"/>
</dbReference>
<keyword evidence="1" id="KW-0472">Membrane</keyword>
<organism evidence="2">
    <name type="scientific">Oppiella nova</name>
    <dbReference type="NCBI Taxonomy" id="334625"/>
    <lineage>
        <taxon>Eukaryota</taxon>
        <taxon>Metazoa</taxon>
        <taxon>Ecdysozoa</taxon>
        <taxon>Arthropoda</taxon>
        <taxon>Chelicerata</taxon>
        <taxon>Arachnida</taxon>
        <taxon>Acari</taxon>
        <taxon>Acariformes</taxon>
        <taxon>Sarcoptiformes</taxon>
        <taxon>Oribatida</taxon>
        <taxon>Brachypylina</taxon>
        <taxon>Oppioidea</taxon>
        <taxon>Oppiidae</taxon>
        <taxon>Oppiella</taxon>
    </lineage>
</organism>
<sequence>MSLTKIFSLKCFVTQYLLAFIGLYLAVNVSCCFGGLVSWVGRMFVVSALAWGLTKKIRKRLNKEFLTSYKRAVLVTGCGSGFGNALALKLNEHGFRVYATVLDTESEGAKKLISGQRFEGKTK</sequence>
<evidence type="ECO:0000313" key="3">
    <source>
        <dbReference type="Proteomes" id="UP000728032"/>
    </source>
</evidence>
<dbReference type="PANTHER" id="PTHR43313:SF50">
    <property type="entry name" value="GH26015P"/>
    <property type="match status" value="1"/>
</dbReference>
<feature type="transmembrane region" description="Helical" evidence="1">
    <location>
        <begin position="7"/>
        <end position="27"/>
    </location>
</feature>
<gene>
    <name evidence="2" type="ORF">ONB1V03_LOCUS18131</name>
</gene>
<keyword evidence="1" id="KW-1133">Transmembrane helix</keyword>
<dbReference type="AlphaFoldDB" id="A0A7R9QY77"/>
<evidence type="ECO:0000313" key="2">
    <source>
        <dbReference type="EMBL" id="CAD7661570.1"/>
    </source>
</evidence>
<reference evidence="2" key="1">
    <citation type="submission" date="2020-11" db="EMBL/GenBank/DDBJ databases">
        <authorList>
            <person name="Tran Van P."/>
        </authorList>
    </citation>
    <scope>NUCLEOTIDE SEQUENCE</scope>
</reference>
<dbReference type="GO" id="GO:0016491">
    <property type="term" value="F:oxidoreductase activity"/>
    <property type="evidence" value="ECO:0007669"/>
    <property type="project" value="TreeGrafter"/>
</dbReference>
<feature type="non-terminal residue" evidence="2">
    <location>
        <position position="123"/>
    </location>
</feature>